<sequence>MFSLTSSVRFGSFPFFPSKSHEADLKKKKRNNKNSSRSFFGAAGNVFAFMNRYDNGPNKEDVLRVLECTSCVRMCFVFQDARRAPVCTMSVYFPYFCLSDDALRC</sequence>
<dbReference type="EMBL" id="JARKNE010000003">
    <property type="protein sequence ID" value="KAK5839554.1"/>
    <property type="molecule type" value="Genomic_DNA"/>
</dbReference>
<evidence type="ECO:0000313" key="2">
    <source>
        <dbReference type="Proteomes" id="UP001358586"/>
    </source>
</evidence>
<reference evidence="1 2" key="1">
    <citation type="submission" date="2023-03" db="EMBL/GenBank/DDBJ databases">
        <title>WGS of Gossypium arboreum.</title>
        <authorList>
            <person name="Yu D."/>
        </authorList>
    </citation>
    <scope>NUCLEOTIDE SEQUENCE [LARGE SCALE GENOMIC DNA]</scope>
    <source>
        <tissue evidence="1">Leaf</tissue>
    </source>
</reference>
<accession>A0ABR0QKK8</accession>
<dbReference type="Proteomes" id="UP001358586">
    <property type="component" value="Chromosome 3"/>
</dbReference>
<keyword evidence="2" id="KW-1185">Reference proteome</keyword>
<gene>
    <name evidence="1" type="ORF">PVK06_008355</name>
</gene>
<protein>
    <submittedName>
        <fullName evidence="1">Uncharacterized protein</fullName>
    </submittedName>
</protein>
<organism evidence="1 2">
    <name type="scientific">Gossypium arboreum</name>
    <name type="common">Tree cotton</name>
    <name type="synonym">Gossypium nanking</name>
    <dbReference type="NCBI Taxonomy" id="29729"/>
    <lineage>
        <taxon>Eukaryota</taxon>
        <taxon>Viridiplantae</taxon>
        <taxon>Streptophyta</taxon>
        <taxon>Embryophyta</taxon>
        <taxon>Tracheophyta</taxon>
        <taxon>Spermatophyta</taxon>
        <taxon>Magnoliopsida</taxon>
        <taxon>eudicotyledons</taxon>
        <taxon>Gunneridae</taxon>
        <taxon>Pentapetalae</taxon>
        <taxon>rosids</taxon>
        <taxon>malvids</taxon>
        <taxon>Malvales</taxon>
        <taxon>Malvaceae</taxon>
        <taxon>Malvoideae</taxon>
        <taxon>Gossypium</taxon>
    </lineage>
</organism>
<comment type="caution">
    <text evidence="1">The sequence shown here is derived from an EMBL/GenBank/DDBJ whole genome shotgun (WGS) entry which is preliminary data.</text>
</comment>
<name>A0ABR0QKK8_GOSAR</name>
<proteinExistence type="predicted"/>
<evidence type="ECO:0000313" key="1">
    <source>
        <dbReference type="EMBL" id="KAK5839554.1"/>
    </source>
</evidence>